<dbReference type="SUPFAM" id="SSF46894">
    <property type="entry name" value="C-terminal effector domain of the bipartite response regulators"/>
    <property type="match status" value="1"/>
</dbReference>
<protein>
    <submittedName>
        <fullName evidence="6">LuxR family two component transcriptional regulator</fullName>
    </submittedName>
</protein>
<dbReference type="PROSITE" id="PS50043">
    <property type="entry name" value="HTH_LUXR_2"/>
    <property type="match status" value="1"/>
</dbReference>
<dbReference type="GO" id="GO:0000160">
    <property type="term" value="P:phosphorelay signal transduction system"/>
    <property type="evidence" value="ECO:0007669"/>
    <property type="project" value="InterPro"/>
</dbReference>
<dbReference type="Pfam" id="PF00072">
    <property type="entry name" value="Response_reg"/>
    <property type="match status" value="1"/>
</dbReference>
<dbReference type="Pfam" id="PF00196">
    <property type="entry name" value="GerE"/>
    <property type="match status" value="1"/>
</dbReference>
<dbReference type="Gene3D" id="3.40.50.2300">
    <property type="match status" value="1"/>
</dbReference>
<sequence>MDEKVKVLMIEDHPIVRDGARLIFHRRPDLEVVEASTVADGFTANRDFHPDVIILDIGLGEGSGFDMIPGLNADNAAAQIIVFSMHETAPFVTRALDMGARGYITKSDEPTTILAAIDSVRAGSVYLGRSVAQALALANLEPSKDPLRELSGRERQVVALLGQGKSLTEIAAALDIGYKTVANTVALIKQKLKIGTSVALVKFAVEMSTRGRR</sequence>
<dbReference type="OrthoDB" id="3678174at2"/>
<dbReference type="PROSITE" id="PS50110">
    <property type="entry name" value="RESPONSE_REGULATORY"/>
    <property type="match status" value="1"/>
</dbReference>
<feature type="modified residue" description="4-aspartylphosphate" evidence="3">
    <location>
        <position position="56"/>
    </location>
</feature>
<dbReference type="PANTHER" id="PTHR43214">
    <property type="entry name" value="TWO-COMPONENT RESPONSE REGULATOR"/>
    <property type="match status" value="1"/>
</dbReference>
<dbReference type="InterPro" id="IPR039420">
    <property type="entry name" value="WalR-like"/>
</dbReference>
<evidence type="ECO:0000256" key="1">
    <source>
        <dbReference type="ARBA" id="ARBA00022553"/>
    </source>
</evidence>
<dbReference type="GO" id="GO:0003677">
    <property type="term" value="F:DNA binding"/>
    <property type="evidence" value="ECO:0007669"/>
    <property type="project" value="UniProtKB-KW"/>
</dbReference>
<evidence type="ECO:0000256" key="3">
    <source>
        <dbReference type="PROSITE-ProRule" id="PRU00169"/>
    </source>
</evidence>
<keyword evidence="1 3" id="KW-0597">Phosphoprotein</keyword>
<dbReference type="SMART" id="SM00421">
    <property type="entry name" value="HTH_LUXR"/>
    <property type="match status" value="1"/>
</dbReference>
<dbReference type="EMBL" id="QUMO01000005">
    <property type="protein sequence ID" value="REF84244.1"/>
    <property type="molecule type" value="Genomic_DNA"/>
</dbReference>
<organism evidence="6 7">
    <name type="scientific">Methylovirgula ligni</name>
    <dbReference type="NCBI Taxonomy" id="569860"/>
    <lineage>
        <taxon>Bacteria</taxon>
        <taxon>Pseudomonadati</taxon>
        <taxon>Pseudomonadota</taxon>
        <taxon>Alphaproteobacteria</taxon>
        <taxon>Hyphomicrobiales</taxon>
        <taxon>Beijerinckiaceae</taxon>
        <taxon>Methylovirgula</taxon>
    </lineage>
</organism>
<dbReference type="InterPro" id="IPR011006">
    <property type="entry name" value="CheY-like_superfamily"/>
</dbReference>
<proteinExistence type="predicted"/>
<dbReference type="PANTHER" id="PTHR43214:SF43">
    <property type="entry name" value="TWO-COMPONENT RESPONSE REGULATOR"/>
    <property type="match status" value="1"/>
</dbReference>
<dbReference type="CDD" id="cd17535">
    <property type="entry name" value="REC_NarL-like"/>
    <property type="match status" value="1"/>
</dbReference>
<evidence type="ECO:0000313" key="6">
    <source>
        <dbReference type="EMBL" id="REF84244.1"/>
    </source>
</evidence>
<dbReference type="PRINTS" id="PR00038">
    <property type="entry name" value="HTHLUXR"/>
</dbReference>
<evidence type="ECO:0000259" key="5">
    <source>
        <dbReference type="PROSITE" id="PS50110"/>
    </source>
</evidence>
<dbReference type="SUPFAM" id="SSF52172">
    <property type="entry name" value="CheY-like"/>
    <property type="match status" value="1"/>
</dbReference>
<name>A0A3D9YNZ3_9HYPH</name>
<comment type="caution">
    <text evidence="6">The sequence shown here is derived from an EMBL/GenBank/DDBJ whole genome shotgun (WGS) entry which is preliminary data.</text>
</comment>
<keyword evidence="2" id="KW-0238">DNA-binding</keyword>
<dbReference type="RefSeq" id="WP_115837657.1">
    <property type="nucleotide sequence ID" value="NZ_CP025086.1"/>
</dbReference>
<evidence type="ECO:0000256" key="2">
    <source>
        <dbReference type="ARBA" id="ARBA00023125"/>
    </source>
</evidence>
<dbReference type="InterPro" id="IPR058245">
    <property type="entry name" value="NreC/VraR/RcsB-like_REC"/>
</dbReference>
<evidence type="ECO:0000259" key="4">
    <source>
        <dbReference type="PROSITE" id="PS50043"/>
    </source>
</evidence>
<dbReference type="InterPro" id="IPR001789">
    <property type="entry name" value="Sig_transdc_resp-reg_receiver"/>
</dbReference>
<dbReference type="InterPro" id="IPR000792">
    <property type="entry name" value="Tscrpt_reg_LuxR_C"/>
</dbReference>
<dbReference type="GO" id="GO:0006355">
    <property type="term" value="P:regulation of DNA-templated transcription"/>
    <property type="evidence" value="ECO:0007669"/>
    <property type="project" value="InterPro"/>
</dbReference>
<reference evidence="6 7" key="1">
    <citation type="submission" date="2018-08" db="EMBL/GenBank/DDBJ databases">
        <title>Genomic Encyclopedia of Type Strains, Phase IV (KMG-IV): sequencing the most valuable type-strain genomes for metagenomic binning, comparative biology and taxonomic classification.</title>
        <authorList>
            <person name="Goeker M."/>
        </authorList>
    </citation>
    <scope>NUCLEOTIDE SEQUENCE [LARGE SCALE GENOMIC DNA]</scope>
    <source>
        <strain evidence="6 7">BW863</strain>
    </source>
</reference>
<dbReference type="SMART" id="SM00448">
    <property type="entry name" value="REC"/>
    <property type="match status" value="1"/>
</dbReference>
<gene>
    <name evidence="6" type="ORF">DES32_3091</name>
</gene>
<keyword evidence="7" id="KW-1185">Reference proteome</keyword>
<dbReference type="AlphaFoldDB" id="A0A3D9YNZ3"/>
<feature type="domain" description="Response regulatory" evidence="5">
    <location>
        <begin position="6"/>
        <end position="121"/>
    </location>
</feature>
<dbReference type="InterPro" id="IPR016032">
    <property type="entry name" value="Sig_transdc_resp-reg_C-effctor"/>
</dbReference>
<dbReference type="CDD" id="cd06170">
    <property type="entry name" value="LuxR_C_like"/>
    <property type="match status" value="1"/>
</dbReference>
<evidence type="ECO:0000313" key="7">
    <source>
        <dbReference type="Proteomes" id="UP000256900"/>
    </source>
</evidence>
<accession>A0A3D9YNZ3</accession>
<dbReference type="Proteomes" id="UP000256900">
    <property type="component" value="Unassembled WGS sequence"/>
</dbReference>
<feature type="domain" description="HTH luxR-type" evidence="4">
    <location>
        <begin position="143"/>
        <end position="208"/>
    </location>
</feature>